<dbReference type="Pfam" id="PF00460">
    <property type="entry name" value="Flg_bb_rod"/>
    <property type="match status" value="1"/>
</dbReference>
<dbReference type="NCBIfam" id="TIGR02492">
    <property type="entry name" value="flgK_ends"/>
    <property type="match status" value="1"/>
</dbReference>
<feature type="domain" description="Flagellar hook-associated protein FlgK helical" evidence="9">
    <location>
        <begin position="101"/>
        <end position="360"/>
    </location>
</feature>
<dbReference type="InterPro" id="IPR001444">
    <property type="entry name" value="Flag_bb_rod_N"/>
</dbReference>
<dbReference type="InterPro" id="IPR053927">
    <property type="entry name" value="FlgK_helical"/>
</dbReference>
<dbReference type="PANTHER" id="PTHR30033">
    <property type="entry name" value="FLAGELLAR HOOK-ASSOCIATED PROTEIN 1"/>
    <property type="match status" value="1"/>
</dbReference>
<protein>
    <recommendedName>
        <fullName evidence="4">Flagellar hook-associated protein 1</fullName>
    </recommendedName>
</protein>
<evidence type="ECO:0000259" key="7">
    <source>
        <dbReference type="Pfam" id="PF00460"/>
    </source>
</evidence>
<feature type="domain" description="Flagellar basal body rod protein N-terminal" evidence="7">
    <location>
        <begin position="8"/>
        <end position="37"/>
    </location>
</feature>
<evidence type="ECO:0000256" key="3">
    <source>
        <dbReference type="ARBA" id="ARBA00009677"/>
    </source>
</evidence>
<keyword evidence="10" id="KW-0282">Flagellum</keyword>
<dbReference type="Proteomes" id="UP001243286">
    <property type="component" value="Unassembled WGS sequence"/>
</dbReference>
<evidence type="ECO:0000259" key="9">
    <source>
        <dbReference type="Pfam" id="PF22638"/>
    </source>
</evidence>
<dbReference type="Pfam" id="PF22638">
    <property type="entry name" value="FlgK_D1"/>
    <property type="match status" value="1"/>
</dbReference>
<keyword evidence="10" id="KW-0966">Cell projection</keyword>
<gene>
    <name evidence="10" type="primary">flgK</name>
    <name evidence="10" type="ORF">QK289_01245</name>
</gene>
<feature type="domain" description="Flagellar basal-body/hook protein C-terminal" evidence="8">
    <location>
        <begin position="459"/>
        <end position="502"/>
    </location>
</feature>
<evidence type="ECO:0000256" key="5">
    <source>
        <dbReference type="ARBA" id="ARBA00022525"/>
    </source>
</evidence>
<keyword evidence="5" id="KW-0964">Secreted</keyword>
<dbReference type="PANTHER" id="PTHR30033:SF1">
    <property type="entry name" value="FLAGELLAR HOOK-ASSOCIATED PROTEIN 1"/>
    <property type="match status" value="1"/>
</dbReference>
<reference evidence="10 11" key="1">
    <citation type="submission" date="2023-04" db="EMBL/GenBank/DDBJ databases">
        <title>Antarctic isolates genomes.</title>
        <authorList>
            <person name="Dimov S.G."/>
        </authorList>
    </citation>
    <scope>NUCLEOTIDE SEQUENCE [LARGE SCALE GENOMIC DNA]</scope>
    <source>
        <strain evidence="10 11">AL19</strain>
    </source>
</reference>
<dbReference type="Pfam" id="PF06429">
    <property type="entry name" value="Flg_bbr_C"/>
    <property type="match status" value="1"/>
</dbReference>
<sequence length="509" mass="55271">MGSTFMGLETGRRALTTNQWALQSTGNNIANAGTVGFSRQRLVMATTEQLSMAIGTGKMGQIGTGVKGELLERVRDVMLDKQYRDEATKTSYYGTKEAAFGRMEDVINEPSDTGLSKAFDGFWESLQTLSTNPQDSGARSVVRQKAETLTQTFNYMAKALNQVQGDLKSEIEVSTKKVNDLFKKIHNINAEIHTVEPLGVLPNALYDERDRYFDELAEYVDFEKVSVDGDAIQQGTLGNTVKTAEGRIDVRIKLPNGDKLLAVDSDLPKAGTLTFTTDDNGLYTGFKTDSQTMSFDTAGGFSSGRLIGLIEMYGHVEDGQATGEYVNMQGHLDEMATTFATAFNEAHATNVKKDTTNGTNEFFVSSNGEAITAKSITLGADIKKSLDNIATSTDGNIGDSAGALKLANMKTTSIRFERSDTTTTVGSFYQNVIGDMAVATDQVARLGQSSAVLMESAEQRRMSVSAVSIDEEMTMMIQYQHAYNAAARNITTVDEMLDKIINGMGIVGR</sequence>
<evidence type="ECO:0000256" key="2">
    <source>
        <dbReference type="ARBA" id="ARBA00004613"/>
    </source>
</evidence>
<keyword evidence="10" id="KW-0969">Cilium</keyword>
<keyword evidence="11" id="KW-1185">Reference proteome</keyword>
<evidence type="ECO:0000313" key="10">
    <source>
        <dbReference type="EMBL" id="MDI3233613.1"/>
    </source>
</evidence>
<dbReference type="EMBL" id="JASBQV010000001">
    <property type="protein sequence ID" value="MDI3233613.1"/>
    <property type="molecule type" value="Genomic_DNA"/>
</dbReference>
<dbReference type="RefSeq" id="WP_026830145.1">
    <property type="nucleotide sequence ID" value="NZ_JASBQV010000001.1"/>
</dbReference>
<dbReference type="InterPro" id="IPR010930">
    <property type="entry name" value="Flg_bb/hook_C_dom"/>
</dbReference>
<organism evidence="10 11">
    <name type="scientific">Exiguobacterium antarcticum</name>
    <dbReference type="NCBI Taxonomy" id="132920"/>
    <lineage>
        <taxon>Bacteria</taxon>
        <taxon>Bacillati</taxon>
        <taxon>Bacillota</taxon>
        <taxon>Bacilli</taxon>
        <taxon>Bacillales</taxon>
        <taxon>Bacillales Family XII. Incertae Sedis</taxon>
        <taxon>Exiguobacterium</taxon>
    </lineage>
</organism>
<comment type="subcellular location">
    <subcellularLocation>
        <location evidence="1">Bacterial flagellum</location>
    </subcellularLocation>
    <subcellularLocation>
        <location evidence="2">Secreted</location>
    </subcellularLocation>
</comment>
<name>A0ABT6QYH9_9BACL</name>
<dbReference type="SUPFAM" id="SSF64518">
    <property type="entry name" value="Phase 1 flagellin"/>
    <property type="match status" value="1"/>
</dbReference>
<dbReference type="InterPro" id="IPR002371">
    <property type="entry name" value="FlgK"/>
</dbReference>
<proteinExistence type="inferred from homology"/>
<evidence type="ECO:0000256" key="6">
    <source>
        <dbReference type="ARBA" id="ARBA00023143"/>
    </source>
</evidence>
<evidence type="ECO:0000313" key="11">
    <source>
        <dbReference type="Proteomes" id="UP001243286"/>
    </source>
</evidence>
<comment type="caution">
    <text evidence="10">The sequence shown here is derived from an EMBL/GenBank/DDBJ whole genome shotgun (WGS) entry which is preliminary data.</text>
</comment>
<comment type="similarity">
    <text evidence="3">Belongs to the flagella basal body rod proteins family.</text>
</comment>
<accession>A0ABT6QYH9</accession>
<evidence type="ECO:0000256" key="1">
    <source>
        <dbReference type="ARBA" id="ARBA00004365"/>
    </source>
</evidence>
<evidence type="ECO:0000256" key="4">
    <source>
        <dbReference type="ARBA" id="ARBA00016244"/>
    </source>
</evidence>
<keyword evidence="6" id="KW-0975">Bacterial flagellum</keyword>
<evidence type="ECO:0000259" key="8">
    <source>
        <dbReference type="Pfam" id="PF06429"/>
    </source>
</evidence>